<keyword evidence="3" id="KW-1185">Reference proteome</keyword>
<dbReference type="InParanoid" id="A0A5C3PVD3"/>
<sequence>MYSTLVSVALFSTLAIQGALADFAVNTVDLVQCEPVQLTWDNVGSKSYNVALVSSANPCDDVLAEYGDHSVNHITVTPALKAGEKVLISVLGDNEDGWSGEITVKQGKDDSCLPAALRVASSSSSSAAPSTSSTAAAASVSGTTLVVNPAAGPTGAGSAPAAPSSTGGGASAVGAAGSGVLGNGAFASVHFSASTLALSAIAAVAALAF</sequence>
<reference evidence="2 3" key="1">
    <citation type="journal article" date="2019" name="Nat. Ecol. Evol.">
        <title>Megaphylogeny resolves global patterns of mushroom evolution.</title>
        <authorList>
            <person name="Varga T."/>
            <person name="Krizsan K."/>
            <person name="Foldi C."/>
            <person name="Dima B."/>
            <person name="Sanchez-Garcia M."/>
            <person name="Sanchez-Ramirez S."/>
            <person name="Szollosi G.J."/>
            <person name="Szarkandi J.G."/>
            <person name="Papp V."/>
            <person name="Albert L."/>
            <person name="Andreopoulos W."/>
            <person name="Angelini C."/>
            <person name="Antonin V."/>
            <person name="Barry K.W."/>
            <person name="Bougher N.L."/>
            <person name="Buchanan P."/>
            <person name="Buyck B."/>
            <person name="Bense V."/>
            <person name="Catcheside P."/>
            <person name="Chovatia M."/>
            <person name="Cooper J."/>
            <person name="Damon W."/>
            <person name="Desjardin D."/>
            <person name="Finy P."/>
            <person name="Geml J."/>
            <person name="Haridas S."/>
            <person name="Hughes K."/>
            <person name="Justo A."/>
            <person name="Karasinski D."/>
            <person name="Kautmanova I."/>
            <person name="Kiss B."/>
            <person name="Kocsube S."/>
            <person name="Kotiranta H."/>
            <person name="LaButti K.M."/>
            <person name="Lechner B.E."/>
            <person name="Liimatainen K."/>
            <person name="Lipzen A."/>
            <person name="Lukacs Z."/>
            <person name="Mihaltcheva S."/>
            <person name="Morgado L.N."/>
            <person name="Niskanen T."/>
            <person name="Noordeloos M.E."/>
            <person name="Ohm R.A."/>
            <person name="Ortiz-Santana B."/>
            <person name="Ovrebo C."/>
            <person name="Racz N."/>
            <person name="Riley R."/>
            <person name="Savchenko A."/>
            <person name="Shiryaev A."/>
            <person name="Soop K."/>
            <person name="Spirin V."/>
            <person name="Szebenyi C."/>
            <person name="Tomsovsky M."/>
            <person name="Tulloss R.E."/>
            <person name="Uehling J."/>
            <person name="Grigoriev I.V."/>
            <person name="Vagvolgyi C."/>
            <person name="Papp T."/>
            <person name="Martin F.M."/>
            <person name="Miettinen O."/>
            <person name="Hibbett D.S."/>
            <person name="Nagy L.G."/>
        </authorList>
    </citation>
    <scope>NUCLEOTIDE SEQUENCE [LARGE SCALE GENOMIC DNA]</scope>
    <source>
        <strain evidence="2 3">HHB13444</strain>
    </source>
</reference>
<evidence type="ECO:0000313" key="3">
    <source>
        <dbReference type="Proteomes" id="UP000308197"/>
    </source>
</evidence>
<dbReference type="EMBL" id="ML210994">
    <property type="protein sequence ID" value="TFK92659.1"/>
    <property type="molecule type" value="Genomic_DNA"/>
</dbReference>
<accession>A0A5C3PVD3</accession>
<keyword evidence="1" id="KW-0732">Signal</keyword>
<name>A0A5C3PVD3_9APHY</name>
<protein>
    <submittedName>
        <fullName evidence="2">Uncharacterized protein</fullName>
    </submittedName>
</protein>
<feature type="chain" id="PRO_5023037931" evidence="1">
    <location>
        <begin position="22"/>
        <end position="209"/>
    </location>
</feature>
<organism evidence="2 3">
    <name type="scientific">Polyporus arcularius HHB13444</name>
    <dbReference type="NCBI Taxonomy" id="1314778"/>
    <lineage>
        <taxon>Eukaryota</taxon>
        <taxon>Fungi</taxon>
        <taxon>Dikarya</taxon>
        <taxon>Basidiomycota</taxon>
        <taxon>Agaricomycotina</taxon>
        <taxon>Agaricomycetes</taxon>
        <taxon>Polyporales</taxon>
        <taxon>Polyporaceae</taxon>
        <taxon>Polyporus</taxon>
    </lineage>
</organism>
<proteinExistence type="predicted"/>
<evidence type="ECO:0000256" key="1">
    <source>
        <dbReference type="SAM" id="SignalP"/>
    </source>
</evidence>
<dbReference type="AlphaFoldDB" id="A0A5C3PVD3"/>
<evidence type="ECO:0000313" key="2">
    <source>
        <dbReference type="EMBL" id="TFK92659.1"/>
    </source>
</evidence>
<gene>
    <name evidence="2" type="ORF">K466DRAFT_581687</name>
</gene>
<feature type="signal peptide" evidence="1">
    <location>
        <begin position="1"/>
        <end position="21"/>
    </location>
</feature>
<dbReference type="Proteomes" id="UP000308197">
    <property type="component" value="Unassembled WGS sequence"/>
</dbReference>